<reference evidence="2" key="1">
    <citation type="submission" date="2015-05" db="EMBL/GenBank/DDBJ databases">
        <title>Brasilinolide analog discovered by genome and metabolome analysis of Nocardia terpenica.</title>
        <authorList>
            <person name="Komaki H."/>
            <person name="Ichikawa N."/>
            <person name="Nakajiima D."/>
            <person name="Okazaki K."/>
            <person name="Gonoi T."/>
        </authorList>
    </citation>
    <scope>NUCLEOTIDE SEQUENCE</scope>
    <source>
        <strain evidence="2">NBRC 100888</strain>
    </source>
</reference>
<dbReference type="EMBL" id="LC055787">
    <property type="protein sequence ID" value="BBE00945.1"/>
    <property type="molecule type" value="Genomic_DNA"/>
</dbReference>
<accession>A0A809RDE4</accession>
<protein>
    <submittedName>
        <fullName evidence="2">Uncharacterized protein</fullName>
    </submittedName>
</protein>
<dbReference type="AlphaFoldDB" id="A0A809RDE4"/>
<evidence type="ECO:0000313" key="2">
    <source>
        <dbReference type="EMBL" id="BBE00945.1"/>
    </source>
</evidence>
<proteinExistence type="predicted"/>
<evidence type="ECO:0000256" key="1">
    <source>
        <dbReference type="SAM" id="MobiDB-lite"/>
    </source>
</evidence>
<feature type="region of interest" description="Disordered" evidence="1">
    <location>
        <begin position="29"/>
        <end position="49"/>
    </location>
</feature>
<name>A0A809RDE4_9NOCA</name>
<organism evidence="2">
    <name type="scientific">Nocardia terpenica</name>
    <dbReference type="NCBI Taxonomy" id="455432"/>
    <lineage>
        <taxon>Bacteria</taxon>
        <taxon>Bacillati</taxon>
        <taxon>Actinomycetota</taxon>
        <taxon>Actinomycetes</taxon>
        <taxon>Mycobacteriales</taxon>
        <taxon>Nocardiaceae</taxon>
        <taxon>Nocardia</taxon>
    </lineage>
</organism>
<sequence>MPTHETEKVDDSGAPWLERARCGVRPRLDRRGSCGRPRRGFPIRSVIDH</sequence>